<evidence type="ECO:0000256" key="3">
    <source>
        <dbReference type="ARBA" id="ARBA00023315"/>
    </source>
</evidence>
<dbReference type="EMBL" id="FOHU01000004">
    <property type="protein sequence ID" value="SET08233.1"/>
    <property type="molecule type" value="Genomic_DNA"/>
</dbReference>
<feature type="site" description="Lowers pKa of active site Cys" evidence="5 9">
    <location>
        <position position="141"/>
    </location>
</feature>
<dbReference type="HAMAP" id="MF_00013">
    <property type="entry name" value="LipB"/>
    <property type="match status" value="1"/>
</dbReference>
<dbReference type="Pfam" id="PF21948">
    <property type="entry name" value="LplA-B_cat"/>
    <property type="match status" value="1"/>
</dbReference>
<feature type="binding site" evidence="5 8">
    <location>
        <begin position="76"/>
        <end position="83"/>
    </location>
    <ligand>
        <name>substrate</name>
    </ligand>
</feature>
<dbReference type="PROSITE" id="PS51733">
    <property type="entry name" value="BPL_LPL_CATALYTIC"/>
    <property type="match status" value="1"/>
</dbReference>
<feature type="binding site" evidence="5 8">
    <location>
        <begin position="157"/>
        <end position="159"/>
    </location>
    <ligand>
        <name>substrate</name>
    </ligand>
</feature>
<dbReference type="PROSITE" id="PS01313">
    <property type="entry name" value="LIPB"/>
    <property type="match status" value="1"/>
</dbReference>
<dbReference type="GO" id="GO:0033819">
    <property type="term" value="F:lipoyl(octanoyl) transferase activity"/>
    <property type="evidence" value="ECO:0007669"/>
    <property type="project" value="UniProtKB-EC"/>
</dbReference>
<feature type="domain" description="BPL/LPL catalytic" evidence="10">
    <location>
        <begin position="30"/>
        <end position="214"/>
    </location>
</feature>
<reference evidence="11 12" key="1">
    <citation type="submission" date="2016-10" db="EMBL/GenBank/DDBJ databases">
        <authorList>
            <person name="de Groot N.N."/>
        </authorList>
    </citation>
    <scope>NUCLEOTIDE SEQUENCE [LARGE SCALE GENOMIC DNA]</scope>
    <source>
        <strain evidence="11 12">DSM 18979</strain>
    </source>
</reference>
<dbReference type="InterPro" id="IPR004143">
    <property type="entry name" value="BPL_LPL_catalytic"/>
</dbReference>
<dbReference type="UniPathway" id="UPA00538">
    <property type="reaction ID" value="UER00592"/>
</dbReference>
<proteinExistence type="inferred from homology"/>
<dbReference type="InterPro" id="IPR000544">
    <property type="entry name" value="Octanoyltransferase"/>
</dbReference>
<evidence type="ECO:0000256" key="7">
    <source>
        <dbReference type="PIRSR" id="PIRSR016262-1"/>
    </source>
</evidence>
<dbReference type="CDD" id="cd16444">
    <property type="entry name" value="LipB"/>
    <property type="match status" value="1"/>
</dbReference>
<dbReference type="EC" id="2.3.1.181" evidence="5 6"/>
<evidence type="ECO:0000313" key="12">
    <source>
        <dbReference type="Proteomes" id="UP000199568"/>
    </source>
</evidence>
<accession>A0A1I0BPJ3</accession>
<keyword evidence="2 5" id="KW-0808">Transferase</keyword>
<organism evidence="11 12">
    <name type="scientific">Natronincola peptidivorans</name>
    <dbReference type="NCBI Taxonomy" id="426128"/>
    <lineage>
        <taxon>Bacteria</taxon>
        <taxon>Bacillati</taxon>
        <taxon>Bacillota</taxon>
        <taxon>Clostridia</taxon>
        <taxon>Peptostreptococcales</taxon>
        <taxon>Natronincolaceae</taxon>
        <taxon>Natronincola</taxon>
    </lineage>
</organism>
<comment type="pathway">
    <text evidence="1 5 6">Protein modification; protein lipoylation via endogenous pathway; protein N(6)-(lipoyl)lysine from octanoyl-[acyl-carrier-protein]: step 1/2.</text>
</comment>
<sequence length="235" mass="26929">MKLNVVKLGVVEYQTALDLQLKINEFNQQGVIEDILLLLEHPPVITIGVNGKNNNNILVNKEFLADQGVDIHQSSRGGDVTYHGPGQIVGYPIINLNYFGKDVREYVRRLEEVFIQLLQEEYKLLSNRSQGHPGIWIGNDKITALGCSVKRWVTMHGFAFNVNTNLEHFQWINPCGFTDRGVTSLQKELDCYQDMEIVMKHVIKHFAASFHFDYKILEQEALFEKLESLSKQDPL</sequence>
<dbReference type="OrthoDB" id="9787061at2"/>
<comment type="miscellaneous">
    <text evidence="5">In the reaction, the free carboxyl group of octanoic acid is attached via an amide linkage to the epsilon-amino group of a specific lysine residue of lipoyl domains of lipoate-dependent enzymes.</text>
</comment>
<feature type="active site" description="Acyl-thioester intermediate" evidence="5 7">
    <location>
        <position position="175"/>
    </location>
</feature>
<gene>
    <name evidence="5" type="primary">lipB</name>
    <name evidence="11" type="ORF">SAMN05660297_01341</name>
</gene>
<dbReference type="NCBIfam" id="TIGR00214">
    <property type="entry name" value="lipB"/>
    <property type="match status" value="1"/>
</dbReference>
<keyword evidence="12" id="KW-1185">Reference proteome</keyword>
<evidence type="ECO:0000256" key="5">
    <source>
        <dbReference type="HAMAP-Rule" id="MF_00013"/>
    </source>
</evidence>
<dbReference type="SUPFAM" id="SSF55681">
    <property type="entry name" value="Class II aaRS and biotin synthetases"/>
    <property type="match status" value="1"/>
</dbReference>
<evidence type="ECO:0000259" key="10">
    <source>
        <dbReference type="PROSITE" id="PS51733"/>
    </source>
</evidence>
<dbReference type="PANTHER" id="PTHR10993">
    <property type="entry name" value="OCTANOYLTRANSFERASE"/>
    <property type="match status" value="1"/>
</dbReference>
<comment type="similarity">
    <text evidence="5 6">Belongs to the LipB family.</text>
</comment>
<evidence type="ECO:0000313" key="11">
    <source>
        <dbReference type="EMBL" id="SET08233.1"/>
    </source>
</evidence>
<evidence type="ECO:0000256" key="6">
    <source>
        <dbReference type="PIRNR" id="PIRNR016262"/>
    </source>
</evidence>
<comment type="catalytic activity">
    <reaction evidence="5 6">
        <text>octanoyl-[ACP] + L-lysyl-[protein] = N(6)-octanoyl-L-lysyl-[protein] + holo-[ACP] + H(+)</text>
        <dbReference type="Rhea" id="RHEA:17665"/>
        <dbReference type="Rhea" id="RHEA-COMP:9636"/>
        <dbReference type="Rhea" id="RHEA-COMP:9685"/>
        <dbReference type="Rhea" id="RHEA-COMP:9752"/>
        <dbReference type="Rhea" id="RHEA-COMP:9928"/>
        <dbReference type="ChEBI" id="CHEBI:15378"/>
        <dbReference type="ChEBI" id="CHEBI:29969"/>
        <dbReference type="ChEBI" id="CHEBI:64479"/>
        <dbReference type="ChEBI" id="CHEBI:78463"/>
        <dbReference type="ChEBI" id="CHEBI:78809"/>
        <dbReference type="EC" id="2.3.1.181"/>
    </reaction>
</comment>
<evidence type="ECO:0000256" key="2">
    <source>
        <dbReference type="ARBA" id="ARBA00022679"/>
    </source>
</evidence>
<dbReference type="GO" id="GO:0009249">
    <property type="term" value="P:protein lipoylation"/>
    <property type="evidence" value="ECO:0007669"/>
    <property type="project" value="InterPro"/>
</dbReference>
<evidence type="ECO:0000256" key="9">
    <source>
        <dbReference type="PIRSR" id="PIRSR016262-3"/>
    </source>
</evidence>
<dbReference type="PIRSF" id="PIRSF016262">
    <property type="entry name" value="LPLase"/>
    <property type="match status" value="1"/>
</dbReference>
<dbReference type="Gene3D" id="3.30.930.10">
    <property type="entry name" value="Bira Bifunctional Protein, Domain 2"/>
    <property type="match status" value="1"/>
</dbReference>
<keyword evidence="3 5" id="KW-0012">Acyltransferase</keyword>
<evidence type="ECO:0000256" key="8">
    <source>
        <dbReference type="PIRSR" id="PIRSR016262-2"/>
    </source>
</evidence>
<dbReference type="InterPro" id="IPR020605">
    <property type="entry name" value="Octanoyltransferase_CS"/>
</dbReference>
<evidence type="ECO:0000256" key="4">
    <source>
        <dbReference type="ARBA" id="ARBA00024732"/>
    </source>
</evidence>
<dbReference type="RefSeq" id="WP_090441189.1">
    <property type="nucleotide sequence ID" value="NZ_FOHU01000004.1"/>
</dbReference>
<dbReference type="AlphaFoldDB" id="A0A1I0BPJ3"/>
<comment type="function">
    <text evidence="4 5 6">Catalyzes the transfer of endogenously produced octanoic acid from octanoyl-acyl-carrier-protein onto the lipoyl domains of lipoate-dependent enzymes. Lipoyl-ACP can also act as a substrate although octanoyl-ACP is likely to be the physiological substrate.</text>
</comment>
<name>A0A1I0BPJ3_9FIRM</name>
<dbReference type="NCBIfam" id="NF010925">
    <property type="entry name" value="PRK14345.1"/>
    <property type="match status" value="1"/>
</dbReference>
<feature type="binding site" evidence="5 8">
    <location>
        <begin position="144"/>
        <end position="146"/>
    </location>
    <ligand>
        <name>substrate</name>
    </ligand>
</feature>
<dbReference type="InterPro" id="IPR045864">
    <property type="entry name" value="aa-tRNA-synth_II/BPL/LPL"/>
</dbReference>
<dbReference type="PANTHER" id="PTHR10993:SF7">
    <property type="entry name" value="LIPOYLTRANSFERASE 2, MITOCHONDRIAL-RELATED"/>
    <property type="match status" value="1"/>
</dbReference>
<keyword evidence="5" id="KW-0963">Cytoplasm</keyword>
<dbReference type="STRING" id="426128.SAMN05660297_01341"/>
<dbReference type="Proteomes" id="UP000199568">
    <property type="component" value="Unassembled WGS sequence"/>
</dbReference>
<protein>
    <recommendedName>
        <fullName evidence="5 6">Octanoyltransferase</fullName>
        <ecNumber evidence="5 6">2.3.1.181</ecNumber>
    </recommendedName>
    <alternativeName>
        <fullName evidence="5">Lipoate-protein ligase B</fullName>
    </alternativeName>
    <alternativeName>
        <fullName evidence="5">Lipoyl/octanoyl transferase</fullName>
    </alternativeName>
    <alternativeName>
        <fullName evidence="5">Octanoyl-[acyl-carrier-protein]-protein N-octanoyltransferase</fullName>
    </alternativeName>
</protein>
<comment type="subcellular location">
    <subcellularLocation>
        <location evidence="5">Cytoplasm</location>
    </subcellularLocation>
</comment>
<evidence type="ECO:0000256" key="1">
    <source>
        <dbReference type="ARBA" id="ARBA00004821"/>
    </source>
</evidence>
<dbReference type="GO" id="GO:0005737">
    <property type="term" value="C:cytoplasm"/>
    <property type="evidence" value="ECO:0007669"/>
    <property type="project" value="UniProtKB-SubCell"/>
</dbReference>